<evidence type="ECO:0000313" key="9">
    <source>
        <dbReference type="EMBL" id="ACV22650.1"/>
    </source>
</evidence>
<dbReference type="GO" id="GO:0004427">
    <property type="term" value="F:inorganic diphosphate phosphatase activity"/>
    <property type="evidence" value="ECO:0007669"/>
    <property type="project" value="UniProtKB-EC"/>
</dbReference>
<dbReference type="GO" id="GO:0005737">
    <property type="term" value="C:cytoplasm"/>
    <property type="evidence" value="ECO:0007669"/>
    <property type="project" value="InterPro"/>
</dbReference>
<dbReference type="Gene3D" id="3.10.310.20">
    <property type="entry name" value="DHHA2 domain"/>
    <property type="match status" value="1"/>
</dbReference>
<dbReference type="InterPro" id="IPR038763">
    <property type="entry name" value="DHH_sf"/>
</dbReference>
<evidence type="ECO:0000313" key="10">
    <source>
        <dbReference type="Proteomes" id="UP000002026"/>
    </source>
</evidence>
<dbReference type="Proteomes" id="UP000002026">
    <property type="component" value="Chromosome"/>
</dbReference>
<dbReference type="InterPro" id="IPR004097">
    <property type="entry name" value="DHHA2"/>
</dbReference>
<dbReference type="KEGG" id="shi:Shel_16310"/>
<keyword evidence="10" id="KW-1185">Reference proteome</keyword>
<keyword evidence="5" id="KW-0464">Manganese</keyword>
<protein>
    <recommendedName>
        <fullName evidence="2">inorganic diphosphatase</fullName>
        <ecNumber evidence="2">3.6.1.1</ecNumber>
    </recommendedName>
    <alternativeName>
        <fullName evidence="6">Pyrophosphate phospho-hydrolase</fullName>
    </alternativeName>
</protein>
<dbReference type="InterPro" id="IPR001667">
    <property type="entry name" value="DDH_dom"/>
</dbReference>
<evidence type="ECO:0000256" key="1">
    <source>
        <dbReference type="ARBA" id="ARBA00001936"/>
    </source>
</evidence>
<reference evidence="9 10" key="1">
    <citation type="journal article" date="2009" name="Stand. Genomic Sci.">
        <title>Complete genome sequence of Slackia heliotrinireducens type strain (RHS 1).</title>
        <authorList>
            <person name="Pukall R."/>
            <person name="Lapidus A."/>
            <person name="Nolan M."/>
            <person name="Copeland A."/>
            <person name="Glavina Del Rio T."/>
            <person name="Lucas S."/>
            <person name="Chen F."/>
            <person name="Tice H."/>
            <person name="Cheng J.F."/>
            <person name="Chertkov O."/>
            <person name="Bruce D."/>
            <person name="Goodwin L."/>
            <person name="Kuske C."/>
            <person name="Brettin T."/>
            <person name="Detter J.C."/>
            <person name="Han C."/>
            <person name="Pitluck S."/>
            <person name="Pati A."/>
            <person name="Mavrommatis K."/>
            <person name="Ivanova N."/>
            <person name="Ovchinnikova G."/>
            <person name="Chen A."/>
            <person name="Palaniappan K."/>
            <person name="Schneider S."/>
            <person name="Rohde M."/>
            <person name="Chain P."/>
            <person name="D'haeseleer P."/>
            <person name="Goker M."/>
            <person name="Bristow J."/>
            <person name="Eisen J.A."/>
            <person name="Markowitz V."/>
            <person name="Kyrpides N.C."/>
            <person name="Klenk H.P."/>
            <person name="Hugenholtz P."/>
        </authorList>
    </citation>
    <scope>NUCLEOTIDE SEQUENCE [LARGE SCALE GENOMIC DNA]</scope>
    <source>
        <strain evidence="10">ATCC 29202 / DSM 20476 / NCTC 11029 / RHS 1</strain>
    </source>
</reference>
<keyword evidence="3" id="KW-0479">Metal-binding</keyword>
<accession>C7N6W5</accession>
<dbReference type="FunFam" id="3.90.1640.10:FF:000001">
    <property type="entry name" value="Probable manganese-dependent inorganic pyrophosphatase"/>
    <property type="match status" value="1"/>
</dbReference>
<dbReference type="EMBL" id="CP001684">
    <property type="protein sequence ID" value="ACV22650.1"/>
    <property type="molecule type" value="Genomic_DNA"/>
</dbReference>
<comment type="cofactor">
    <cofactor evidence="1">
        <name>Mn(2+)</name>
        <dbReference type="ChEBI" id="CHEBI:29035"/>
    </cofactor>
</comment>
<dbReference type="SUPFAM" id="SSF64182">
    <property type="entry name" value="DHH phosphoesterases"/>
    <property type="match status" value="1"/>
</dbReference>
<feature type="domain" description="DHHA2" evidence="8">
    <location>
        <begin position="187"/>
        <end position="309"/>
    </location>
</feature>
<dbReference type="GO" id="GO:0046872">
    <property type="term" value="F:metal ion binding"/>
    <property type="evidence" value="ECO:0007669"/>
    <property type="project" value="UniProtKB-KW"/>
</dbReference>
<evidence type="ECO:0000256" key="3">
    <source>
        <dbReference type="ARBA" id="ARBA00022723"/>
    </source>
</evidence>
<dbReference type="PANTHER" id="PTHR12112:SF22">
    <property type="entry name" value="MANGANESE-DEPENDENT INORGANIC PYROPHOSPHATASE-RELATED"/>
    <property type="match status" value="1"/>
</dbReference>
<dbReference type="EC" id="3.6.1.1" evidence="2"/>
<dbReference type="AlphaFoldDB" id="C7N6W5"/>
<dbReference type="Pfam" id="PF01368">
    <property type="entry name" value="DHH"/>
    <property type="match status" value="1"/>
</dbReference>
<evidence type="ECO:0000256" key="6">
    <source>
        <dbReference type="ARBA" id="ARBA00032535"/>
    </source>
</evidence>
<dbReference type="NCBIfam" id="NF003877">
    <property type="entry name" value="PRK05427.1"/>
    <property type="match status" value="1"/>
</dbReference>
<dbReference type="PANTHER" id="PTHR12112">
    <property type="entry name" value="BNIP - RELATED"/>
    <property type="match status" value="1"/>
</dbReference>
<evidence type="ECO:0000259" key="8">
    <source>
        <dbReference type="SMART" id="SM01131"/>
    </source>
</evidence>
<comment type="catalytic activity">
    <reaction evidence="7">
        <text>diphosphate + H2O = 2 phosphate + H(+)</text>
        <dbReference type="Rhea" id="RHEA:24576"/>
        <dbReference type="ChEBI" id="CHEBI:15377"/>
        <dbReference type="ChEBI" id="CHEBI:15378"/>
        <dbReference type="ChEBI" id="CHEBI:33019"/>
        <dbReference type="ChEBI" id="CHEBI:43474"/>
        <dbReference type="EC" id="3.6.1.1"/>
    </reaction>
</comment>
<evidence type="ECO:0000256" key="2">
    <source>
        <dbReference type="ARBA" id="ARBA00012146"/>
    </source>
</evidence>
<dbReference type="eggNOG" id="COG1227">
    <property type="taxonomic scope" value="Bacteria"/>
</dbReference>
<evidence type="ECO:0000256" key="5">
    <source>
        <dbReference type="ARBA" id="ARBA00023211"/>
    </source>
</evidence>
<dbReference type="Gene3D" id="3.90.1640.10">
    <property type="entry name" value="inorganic pyrophosphatase (n-terminal core)"/>
    <property type="match status" value="1"/>
</dbReference>
<name>C7N6W5_SLAHD</name>
<dbReference type="STRING" id="471855.Shel_16310"/>
<evidence type="ECO:0000256" key="7">
    <source>
        <dbReference type="ARBA" id="ARBA00047820"/>
    </source>
</evidence>
<dbReference type="Pfam" id="PF02833">
    <property type="entry name" value="DHHA2"/>
    <property type="match status" value="1"/>
</dbReference>
<evidence type="ECO:0000256" key="4">
    <source>
        <dbReference type="ARBA" id="ARBA00022801"/>
    </source>
</evidence>
<dbReference type="SMART" id="SM01131">
    <property type="entry name" value="DHHA2"/>
    <property type="match status" value="1"/>
</dbReference>
<dbReference type="InterPro" id="IPR038222">
    <property type="entry name" value="DHHA2_dom_sf"/>
</dbReference>
<gene>
    <name evidence="9" type="ordered locus">Shel_16310</name>
</gene>
<sequence length="311" mass="33741">MTETIYVVGHKNPDNDAISAAIGFAAFKNAICARDGIDAVYKPVRLGPLPVETAFNLERYGVEEPELIERVGEGDKVALVDHNEVRQSVDGIEDAEIVEIVDHHRIGGMVTAAPIPFTNRPTGSTAGIVTSLFRAEDLPIPQPIAACLLSACLTDTVILKSPTTTPFDHNQVAYLSTLLSVDPVEFGMELFRKRGGESEMDIDKLVGADSKEFAYRDKVVYIAQRETVDLKAVLDREDEIREYMKGLCESKGYEFAILMATDILAEGTQLLVEGNTAAVDAIFDITCQPGGVWMPGVLSRKKQIAAAVLGA</sequence>
<proteinExistence type="predicted"/>
<dbReference type="HOGENOM" id="CLU_025243_0_1_11"/>
<keyword evidence="4" id="KW-0378">Hydrolase</keyword>
<organism evidence="9 10">
    <name type="scientific">Slackia heliotrinireducens (strain ATCC 29202 / DSM 20476 / NCTC 11029 / RHS 1)</name>
    <name type="common">Peptococcus heliotrinreducens</name>
    <dbReference type="NCBI Taxonomy" id="471855"/>
    <lineage>
        <taxon>Bacteria</taxon>
        <taxon>Bacillati</taxon>
        <taxon>Actinomycetota</taxon>
        <taxon>Coriobacteriia</taxon>
        <taxon>Eggerthellales</taxon>
        <taxon>Eggerthellaceae</taxon>
        <taxon>Slackia</taxon>
    </lineage>
</organism>
<dbReference type="RefSeq" id="WP_012798752.1">
    <property type="nucleotide sequence ID" value="NC_013165.1"/>
</dbReference>